<evidence type="ECO:0000313" key="8">
    <source>
        <dbReference type="Proteomes" id="UP000315343"/>
    </source>
</evidence>
<evidence type="ECO:0000256" key="6">
    <source>
        <dbReference type="SAM" id="Phobius"/>
    </source>
</evidence>
<evidence type="ECO:0000313" key="7">
    <source>
        <dbReference type="EMBL" id="TWH78367.1"/>
    </source>
</evidence>
<proteinExistence type="inferred from homology"/>
<feature type="transmembrane region" description="Helical" evidence="6">
    <location>
        <begin position="1329"/>
        <end position="1352"/>
    </location>
</feature>
<reference evidence="7 8" key="1">
    <citation type="submission" date="2019-07" db="EMBL/GenBank/DDBJ databases">
        <title>Genomic Encyclopedia of Type Strains, Phase I: the one thousand microbial genomes (KMG-I) project.</title>
        <authorList>
            <person name="Kyrpides N."/>
        </authorList>
    </citation>
    <scope>NUCLEOTIDE SEQUENCE [LARGE SCALE GENOMIC DNA]</scope>
    <source>
        <strain evidence="7 8">DSM 13558</strain>
    </source>
</reference>
<accession>A0A562J5I5</accession>
<dbReference type="PANTHER" id="PTHR35791">
    <property type="entry name" value="UPF0754 MEMBRANE PROTEIN YHEB"/>
    <property type="match status" value="1"/>
</dbReference>
<comment type="subcellular location">
    <subcellularLocation>
        <location evidence="1">Endomembrane system</location>
    </subcellularLocation>
</comment>
<evidence type="ECO:0000256" key="5">
    <source>
        <dbReference type="ARBA" id="ARBA00023136"/>
    </source>
</evidence>
<organism evidence="7 8">
    <name type="scientific">Sedimentibacter saalensis</name>
    <dbReference type="NCBI Taxonomy" id="130788"/>
    <lineage>
        <taxon>Bacteria</taxon>
        <taxon>Bacillati</taxon>
        <taxon>Bacillota</taxon>
        <taxon>Tissierellia</taxon>
        <taxon>Sedimentibacter</taxon>
    </lineage>
</organism>
<sequence length="1363" mass="152639">MNEILLNFLAQAVLGGASGYITNDYAINMLFKEYTPLKIGGVIKKTRLEFIDNLSSMVENDIINKEKLHEILTDDKFKEKFDVLTEDFFKKSLYESAGNDKFSDIDGFSSTMSNTDNYVSSLIEKIVPPGTDLIVDSMEPGDILSNVQLEKISSTLYDFIVETLESKDILEKFILKLYETVKDCNVNELLCGAENFSSAILTNIFEKLPDIFRSSSNIDDVSELINLTSALNSSKQVLYNRELKTILNIDSLKKAEISKKFLDFINSDKGQNLVSKLGSSIFEYGKKLDKSIFDLLDSSFENNLKEYIKENLPHLTSSIVAWIEENNKSIDQLLEDSIDEVIKESDGLKRKLLSTIKNSYFGNLSQKYSIVNKIISFVEKIAEPEKLSEKLSSKAIEILSSMTVAEIVLEAEKNNITAERLSQAATTYINNNFEAIFNEVIDKAGNLKISDMAPDYAFGHISLKNILSSNAILSMANKNAQQAVNDKLSLKLSELSTEQTAKKVIDKTDKLIVNLVKNSDGDIRKEIQIKIENAWNMKSSLKSKSIYEQVDGEIYGAYKSLSENLKHMNVSEALDKLNSIENLSLNSSRSLREYVVNNTDTILKGSIKGIVSSNLNKLSDDDLVEFANEFIGRELKPIMFFGGVLGVTAGLILAAFQNAPADPGSISAVTMATYAFVGFITNVLAINMLFKPYKEVKILSKIPILRHFSHGFILKNQKAFAKSTADFIDKSLLSQESINSLFNEYESVIKESFLNSAADKNYETAGRILSDNKKSITEGILKFGKNKISENSSVVAASLYDKVGTTKLSAIVDSNMAENFTDEALKGISSNKLSSMAFEKITSDTNTLEFVSSPAVKKVLVSTVDKYYTSFEEFVSDSTKIKNFALKQQDKYNTLTGKSLTEILGNEKTEKLTEGASVKISSMATSKSSREKISQGSVKIINRYFDSDKKFEELFDGKLKGYVDKNLPGILKKLSSAVKNSSVQNKDKISLMVQAEIKNSLGFIERGMYSFMGGDAVVDELMKKVMSEKLPLFIDSKEEELESIFRAVIEDKLYKSKVQVLRSKLDKIEFSSMIDKYLDEGNSAKIESNIQKIVKDIMCNEASKNIDELLRFIYISNIESIFDHYGEEINAFTEELGSSLKNGSQEIHNKIFDLINEVLNSISKIPVTEIFEGLSKEDLSKMLSSLFKALEKDEKLQEFTAEAFKEIAVYLGDLSISDVADRDEFIKSGSTLIERIANSKEFEELSSTIMLSSFDEAASNNFNFIDEKSKNYILNIFVDSCIMSLKKNLDDILKAVQFDQIAREEIEKMEPKKIHEMFNSFGEKYFSRLMLYGFGGFVFGINMYIGFGLTALKAISGLFGKEK</sequence>
<feature type="transmembrane region" description="Helical" evidence="6">
    <location>
        <begin position="638"/>
        <end position="656"/>
    </location>
</feature>
<evidence type="ECO:0000256" key="1">
    <source>
        <dbReference type="ARBA" id="ARBA00004308"/>
    </source>
</evidence>
<dbReference type="RefSeq" id="WP_145084990.1">
    <property type="nucleotide sequence ID" value="NZ_VLKH01000009.1"/>
</dbReference>
<keyword evidence="3 6" id="KW-0812">Transmembrane</keyword>
<dbReference type="InterPro" id="IPR007383">
    <property type="entry name" value="DUF445"/>
</dbReference>
<evidence type="ECO:0000256" key="3">
    <source>
        <dbReference type="ARBA" id="ARBA00022692"/>
    </source>
</evidence>
<protein>
    <submittedName>
        <fullName evidence="7">Uncharacterized membrane protein YheB (UPF0754 family)</fullName>
    </submittedName>
</protein>
<keyword evidence="4 6" id="KW-1133">Transmembrane helix</keyword>
<evidence type="ECO:0000256" key="4">
    <source>
        <dbReference type="ARBA" id="ARBA00022989"/>
    </source>
</evidence>
<dbReference type="Pfam" id="PF04286">
    <property type="entry name" value="DUF445"/>
    <property type="match status" value="3"/>
</dbReference>
<keyword evidence="8" id="KW-1185">Reference proteome</keyword>
<name>A0A562J5I5_9FIRM</name>
<comment type="caution">
    <text evidence="7">The sequence shown here is derived from an EMBL/GenBank/DDBJ whole genome shotgun (WGS) entry which is preliminary data.</text>
</comment>
<comment type="similarity">
    <text evidence="2">Belongs to the UPF0754 family.</text>
</comment>
<keyword evidence="5 6" id="KW-0472">Membrane</keyword>
<dbReference type="EMBL" id="VLKH01000009">
    <property type="protein sequence ID" value="TWH78367.1"/>
    <property type="molecule type" value="Genomic_DNA"/>
</dbReference>
<feature type="transmembrane region" description="Helical" evidence="6">
    <location>
        <begin position="668"/>
        <end position="690"/>
    </location>
</feature>
<dbReference type="GO" id="GO:0012505">
    <property type="term" value="C:endomembrane system"/>
    <property type="evidence" value="ECO:0007669"/>
    <property type="project" value="UniProtKB-SubCell"/>
</dbReference>
<dbReference type="PANTHER" id="PTHR35791:SF1">
    <property type="entry name" value="UPF0754 MEMBRANE PROTEIN YHEB"/>
    <property type="match status" value="1"/>
</dbReference>
<gene>
    <name evidence="7" type="ORF">LY60_02824</name>
</gene>
<evidence type="ECO:0000256" key="2">
    <source>
        <dbReference type="ARBA" id="ARBA00008053"/>
    </source>
</evidence>
<dbReference type="OrthoDB" id="9787430at2"/>
<dbReference type="Proteomes" id="UP000315343">
    <property type="component" value="Unassembled WGS sequence"/>
</dbReference>